<dbReference type="eggNOG" id="COG2205">
    <property type="taxonomic scope" value="Bacteria"/>
</dbReference>
<keyword evidence="12" id="KW-0808">Transferase</keyword>
<dbReference type="InterPro" id="IPR009057">
    <property type="entry name" value="Homeodomain-like_sf"/>
</dbReference>
<evidence type="ECO:0000256" key="4">
    <source>
        <dbReference type="ARBA" id="ARBA00023015"/>
    </source>
</evidence>
<dbReference type="InterPro" id="IPR011006">
    <property type="entry name" value="CheY-like_superfamily"/>
</dbReference>
<keyword evidence="8" id="KW-1133">Transmembrane helix</keyword>
<evidence type="ECO:0000256" key="2">
    <source>
        <dbReference type="ARBA" id="ARBA00012438"/>
    </source>
</evidence>
<dbReference type="PROSITE" id="PS00041">
    <property type="entry name" value="HTH_ARAC_FAMILY_1"/>
    <property type="match status" value="1"/>
</dbReference>
<evidence type="ECO:0000256" key="1">
    <source>
        <dbReference type="ARBA" id="ARBA00000085"/>
    </source>
</evidence>
<dbReference type="PROSITE" id="PS01124">
    <property type="entry name" value="HTH_ARAC_FAMILY_2"/>
    <property type="match status" value="1"/>
</dbReference>
<feature type="domain" description="HTH araC/xylS-type" evidence="9">
    <location>
        <begin position="1293"/>
        <end position="1392"/>
    </location>
</feature>
<dbReference type="InterPro" id="IPR036097">
    <property type="entry name" value="HisK_dim/P_sf"/>
</dbReference>
<dbReference type="InterPro" id="IPR004358">
    <property type="entry name" value="Sig_transdc_His_kin-like_C"/>
</dbReference>
<dbReference type="InterPro" id="IPR018060">
    <property type="entry name" value="HTH_AraC"/>
</dbReference>
<name>A0A0A2M9W3_9FLAO</name>
<dbReference type="Proteomes" id="UP000030152">
    <property type="component" value="Unassembled WGS sequence"/>
</dbReference>
<comment type="caution">
    <text evidence="12">The sequence shown here is derived from an EMBL/GenBank/DDBJ whole genome shotgun (WGS) entry which is preliminary data.</text>
</comment>
<keyword evidence="6" id="KW-0804">Transcription</keyword>
<dbReference type="SMART" id="SM00387">
    <property type="entry name" value="HATPase_c"/>
    <property type="match status" value="1"/>
</dbReference>
<dbReference type="InterPro" id="IPR011123">
    <property type="entry name" value="Y_Y_Y"/>
</dbReference>
<dbReference type="Gene3D" id="2.60.40.10">
    <property type="entry name" value="Immunoglobulins"/>
    <property type="match status" value="1"/>
</dbReference>
<dbReference type="GO" id="GO:0003700">
    <property type="term" value="F:DNA-binding transcription factor activity"/>
    <property type="evidence" value="ECO:0007669"/>
    <property type="project" value="InterPro"/>
</dbReference>
<evidence type="ECO:0000256" key="3">
    <source>
        <dbReference type="ARBA" id="ARBA00022553"/>
    </source>
</evidence>
<dbReference type="Pfam" id="PF07494">
    <property type="entry name" value="Reg_prop"/>
    <property type="match status" value="2"/>
</dbReference>
<feature type="modified residue" description="4-aspartylphosphate" evidence="7">
    <location>
        <position position="1193"/>
    </location>
</feature>
<keyword evidence="3 7" id="KW-0597">Phosphoprotein</keyword>
<feature type="transmembrane region" description="Helical" evidence="8">
    <location>
        <begin position="823"/>
        <end position="843"/>
    </location>
</feature>
<evidence type="ECO:0000313" key="13">
    <source>
        <dbReference type="Proteomes" id="UP000030152"/>
    </source>
</evidence>
<protein>
    <recommendedName>
        <fullName evidence="2">histidine kinase</fullName>
        <ecNumber evidence="2">2.7.13.3</ecNumber>
    </recommendedName>
</protein>
<dbReference type="eggNOG" id="COG3292">
    <property type="taxonomic scope" value="Bacteria"/>
</dbReference>
<evidence type="ECO:0000259" key="11">
    <source>
        <dbReference type="PROSITE" id="PS50110"/>
    </source>
</evidence>
<dbReference type="Gene3D" id="1.10.10.60">
    <property type="entry name" value="Homeodomain-like"/>
    <property type="match status" value="1"/>
</dbReference>
<dbReference type="InterPro" id="IPR005467">
    <property type="entry name" value="His_kinase_dom"/>
</dbReference>
<dbReference type="Pfam" id="PF02518">
    <property type="entry name" value="HATPase_c"/>
    <property type="match status" value="1"/>
</dbReference>
<reference evidence="12 13" key="1">
    <citation type="submission" date="2013-09" db="EMBL/GenBank/DDBJ databases">
        <authorList>
            <person name="Zeng Z."/>
            <person name="Chen C."/>
        </authorList>
    </citation>
    <scope>NUCLEOTIDE SEQUENCE [LARGE SCALE GENOMIC DNA]</scope>
    <source>
        <strain evidence="12 13">WB 3.3-2</strain>
    </source>
</reference>
<dbReference type="Pfam" id="PF07495">
    <property type="entry name" value="Y_Y_Y"/>
    <property type="match status" value="1"/>
</dbReference>
<dbReference type="InterPro" id="IPR036890">
    <property type="entry name" value="HATPase_C_sf"/>
</dbReference>
<evidence type="ECO:0000259" key="9">
    <source>
        <dbReference type="PROSITE" id="PS01124"/>
    </source>
</evidence>
<proteinExistence type="predicted"/>
<dbReference type="Gene3D" id="3.40.50.2300">
    <property type="match status" value="1"/>
</dbReference>
<dbReference type="SUPFAM" id="SSF52172">
    <property type="entry name" value="CheY-like"/>
    <property type="match status" value="1"/>
</dbReference>
<dbReference type="Gene3D" id="2.130.10.10">
    <property type="entry name" value="YVTN repeat-like/Quinoprotein amine dehydrogenase"/>
    <property type="match status" value="2"/>
</dbReference>
<dbReference type="PROSITE" id="PS50109">
    <property type="entry name" value="HIS_KIN"/>
    <property type="match status" value="1"/>
</dbReference>
<dbReference type="Gene3D" id="1.10.287.130">
    <property type="match status" value="1"/>
</dbReference>
<comment type="catalytic activity">
    <reaction evidence="1">
        <text>ATP + protein L-histidine = ADP + protein N-phospho-L-histidine.</text>
        <dbReference type="EC" id="2.7.13.3"/>
    </reaction>
</comment>
<dbReference type="GO" id="GO:0043565">
    <property type="term" value="F:sequence-specific DNA binding"/>
    <property type="evidence" value="ECO:0007669"/>
    <property type="project" value="InterPro"/>
</dbReference>
<keyword evidence="4" id="KW-0805">Transcription regulation</keyword>
<dbReference type="Pfam" id="PF12833">
    <property type="entry name" value="HTH_18"/>
    <property type="match status" value="1"/>
</dbReference>
<dbReference type="InterPro" id="IPR013783">
    <property type="entry name" value="Ig-like_fold"/>
</dbReference>
<dbReference type="Gene3D" id="3.30.565.10">
    <property type="entry name" value="Histidine kinase-like ATPase, C-terminal domain"/>
    <property type="match status" value="1"/>
</dbReference>
<dbReference type="SMART" id="SM00388">
    <property type="entry name" value="HisKA"/>
    <property type="match status" value="1"/>
</dbReference>
<dbReference type="PANTHER" id="PTHR43547:SF2">
    <property type="entry name" value="HYBRID SIGNAL TRANSDUCTION HISTIDINE KINASE C"/>
    <property type="match status" value="1"/>
</dbReference>
<dbReference type="STRING" id="1121895.GCA_000378485_00321"/>
<evidence type="ECO:0000256" key="7">
    <source>
        <dbReference type="PROSITE-ProRule" id="PRU00169"/>
    </source>
</evidence>
<evidence type="ECO:0000256" key="8">
    <source>
        <dbReference type="SAM" id="Phobius"/>
    </source>
</evidence>
<dbReference type="SUPFAM" id="SSF47384">
    <property type="entry name" value="Homodimeric domain of signal transducing histidine kinase"/>
    <property type="match status" value="1"/>
</dbReference>
<evidence type="ECO:0000256" key="5">
    <source>
        <dbReference type="ARBA" id="ARBA00023125"/>
    </source>
</evidence>
<keyword evidence="13" id="KW-1185">Reference proteome</keyword>
<sequence length="1403" mass="159987">MKNIVLFAIFLFSVFITGTNTRIYAFQSMQYQPYKINKNDANLYAPASKTHNLKYSIEQLDNTKGLSNSSINCIFQDSQKLVWIGTWDGLNRYDGNEFKIFRPEPGNKNSLSNQVILKVGEDNAGHIWILTMHGINRYNKKTDTFQHYYFSRNNKPPLSESEFNMALNNSNDVFCAVKDWGLGYYNGKDFTPLNCPVIAAKTIKKIEFATNGKLLVLVEGNKLYLLTISLSNGKKIVYATKLVSNDIKTFDVLPNNKVCTVNIKGQASLFNLNNKIIVTVPEKNIEGIVGRIAQGLVLAGRMGYTVIDFEGNTINMPWTKYLKNQKITTLVQGTENVLWTGTDGDGVFKMYPLKKAFNLVSKAQIPEIDGGIVRVFLKSGENSFWIGTKGKGLFHFSGDFYRNQDRPLIYQNFNESNSTINNAVYALCKGKDNLIFIGTDGDGVSVYDQNNSKITSWREIEGALAYDYFKSTYAIYQDTDGYIYLGTSGYGMIKCKIVRVGNKLKINYFKRYIAGTGVTGMLSSNVIFSIIPENKDQLWVGTRLGGLNLFDKRTGKFYTYKNVANDPESLSNNDILCLVKDESNKLWIGTSFGLNMLTKINSNGKAFFKSFTVKDGLPNNTIHGIIPVNKSNLWISTNLGLSDFAIGQAKFTNYSKNEGLQNNEFADGAFYSDTTSGYIFMGGIKGFNYFLPQKIKESTIIPDLLIDRISGQNQATPYYQGLVIAPNSTTWPSITLKHDQNFFDIHLAALTYTNNDKCRFAYQLKGFDKSWNAIDYRKVVSFTNVPRGNYSLFMKWTNADGVWSNPVHAIDIKIKPVWWQSNLATAIYLFLAIFFILFVRSYYLKRQSLKKNILFRKNEEELHENRLTFFTNIAHEFLTPLTLIVGPVQKLSETNNLTERNQKFIYMIQRNASRLLFLTQQLLEFRKAEYDSLEITVKKFDLVNLIEQIAELFDDWAMDKKIEYQLDIPSAMPGWFDKDKLEKIIFNLMSNAFKYTPVNGTITFKCHIEDKDFKTLNITITNSGKGIPKEKLDSLFDRFFLSDTNQTADTDLFRTGIGLAYIKKLVTVLRGEVLVSSVADEATTFTILVPCEKTAFTNKEIDMELSSTILISQHLKNLVEETVAKDVAEPLKISTLNSIEDYRKKVMIVEDEKEIHLFLNDLLADKYKIITANNGVEALQLIEQEVPDIIISDVMMPLMDGVELCRNIKTNVSTCHIPFIMLTAKNSVEHRIEGLENGANSYIPKPFYPDHLLIRIQKLLEEKALILQHFTQDNLAGSITDVPVQNNERDFVRLVIEIIRKNIDNENLQGAYLEKELGISASQLYRKTKELFDMTPADLIRTIRLKYAAELLRKNVFTVSEICYKSGFNNRSYFYREFKKTYNTTPKNYQLQYKLKATSFSNN</sequence>
<organism evidence="12 13">
    <name type="scientific">Flavobacterium rivuli WB 3.3-2 = DSM 21788</name>
    <dbReference type="NCBI Taxonomy" id="1121895"/>
    <lineage>
        <taxon>Bacteria</taxon>
        <taxon>Pseudomonadati</taxon>
        <taxon>Bacteroidota</taxon>
        <taxon>Flavobacteriia</taxon>
        <taxon>Flavobacteriales</taxon>
        <taxon>Flavobacteriaceae</taxon>
        <taxon>Flavobacterium</taxon>
    </lineage>
</organism>
<feature type="domain" description="Histidine kinase" evidence="10">
    <location>
        <begin position="872"/>
        <end position="1093"/>
    </location>
</feature>
<dbReference type="SMART" id="SM00342">
    <property type="entry name" value="HTH_ARAC"/>
    <property type="match status" value="1"/>
</dbReference>
<dbReference type="PRINTS" id="PR00344">
    <property type="entry name" value="BCTRLSENSOR"/>
</dbReference>
<dbReference type="InterPro" id="IPR018062">
    <property type="entry name" value="HTH_AraC-typ_CS"/>
</dbReference>
<evidence type="ECO:0000313" key="12">
    <source>
        <dbReference type="EMBL" id="KGO88436.1"/>
    </source>
</evidence>
<evidence type="ECO:0000259" key="10">
    <source>
        <dbReference type="PROSITE" id="PS50109"/>
    </source>
</evidence>
<dbReference type="eggNOG" id="COG0745">
    <property type="taxonomic scope" value="Bacteria"/>
</dbReference>
<keyword evidence="8" id="KW-0472">Membrane</keyword>
<dbReference type="SUPFAM" id="SSF46689">
    <property type="entry name" value="Homeodomain-like"/>
    <property type="match status" value="1"/>
</dbReference>
<evidence type="ECO:0000256" key="6">
    <source>
        <dbReference type="ARBA" id="ARBA00023163"/>
    </source>
</evidence>
<dbReference type="InterPro" id="IPR003661">
    <property type="entry name" value="HisK_dim/P_dom"/>
</dbReference>
<dbReference type="EMBL" id="JRLX01000001">
    <property type="protein sequence ID" value="KGO88436.1"/>
    <property type="molecule type" value="Genomic_DNA"/>
</dbReference>
<accession>A0A0A2M9W3</accession>
<dbReference type="InterPro" id="IPR001789">
    <property type="entry name" value="Sig_transdc_resp-reg_receiver"/>
</dbReference>
<dbReference type="PANTHER" id="PTHR43547">
    <property type="entry name" value="TWO-COMPONENT HISTIDINE KINASE"/>
    <property type="match status" value="1"/>
</dbReference>
<keyword evidence="5" id="KW-0238">DNA-binding</keyword>
<dbReference type="EC" id="2.7.13.3" evidence="2"/>
<gene>
    <name evidence="12" type="ORF">Q765_00560</name>
</gene>
<dbReference type="InterPro" id="IPR003594">
    <property type="entry name" value="HATPase_dom"/>
</dbReference>
<dbReference type="InterPro" id="IPR011110">
    <property type="entry name" value="Reg_prop"/>
</dbReference>
<dbReference type="Pfam" id="PF00072">
    <property type="entry name" value="Response_reg"/>
    <property type="match status" value="1"/>
</dbReference>
<dbReference type="SUPFAM" id="SSF101898">
    <property type="entry name" value="NHL repeat"/>
    <property type="match status" value="1"/>
</dbReference>
<keyword evidence="8" id="KW-0812">Transmembrane</keyword>
<dbReference type="SUPFAM" id="SSF55874">
    <property type="entry name" value="ATPase domain of HSP90 chaperone/DNA topoisomerase II/histidine kinase"/>
    <property type="match status" value="1"/>
</dbReference>
<feature type="domain" description="Response regulatory" evidence="11">
    <location>
        <begin position="1145"/>
        <end position="1260"/>
    </location>
</feature>
<dbReference type="Pfam" id="PF00512">
    <property type="entry name" value="HisKA"/>
    <property type="match status" value="1"/>
</dbReference>
<dbReference type="GO" id="GO:0000155">
    <property type="term" value="F:phosphorelay sensor kinase activity"/>
    <property type="evidence" value="ECO:0007669"/>
    <property type="project" value="InterPro"/>
</dbReference>
<dbReference type="CDD" id="cd00082">
    <property type="entry name" value="HisKA"/>
    <property type="match status" value="1"/>
</dbReference>
<dbReference type="SMART" id="SM00448">
    <property type="entry name" value="REC"/>
    <property type="match status" value="1"/>
</dbReference>
<dbReference type="InterPro" id="IPR015943">
    <property type="entry name" value="WD40/YVTN_repeat-like_dom_sf"/>
</dbReference>
<keyword evidence="12" id="KW-0418">Kinase</keyword>
<dbReference type="PROSITE" id="PS50110">
    <property type="entry name" value="RESPONSE_REGULATORY"/>
    <property type="match status" value="1"/>
</dbReference>